<dbReference type="OrthoDB" id="9794455at2"/>
<organism evidence="2 3">
    <name type="scientific">Mucilaginibacter corticis</name>
    <dbReference type="NCBI Taxonomy" id="2597670"/>
    <lineage>
        <taxon>Bacteria</taxon>
        <taxon>Pseudomonadati</taxon>
        <taxon>Bacteroidota</taxon>
        <taxon>Sphingobacteriia</taxon>
        <taxon>Sphingobacteriales</taxon>
        <taxon>Sphingobacteriaceae</taxon>
        <taxon>Mucilaginibacter</taxon>
    </lineage>
</organism>
<dbReference type="InterPro" id="IPR017946">
    <property type="entry name" value="PLC-like_Pdiesterase_TIM-brl"/>
</dbReference>
<feature type="chain" id="PRO_5022017715" evidence="1">
    <location>
        <begin position="23"/>
        <end position="269"/>
    </location>
</feature>
<evidence type="ECO:0000313" key="3">
    <source>
        <dbReference type="Proteomes" id="UP000318733"/>
    </source>
</evidence>
<feature type="signal peptide" evidence="1">
    <location>
        <begin position="1"/>
        <end position="22"/>
    </location>
</feature>
<gene>
    <name evidence="2" type="ORF">FO440_19365</name>
</gene>
<dbReference type="GO" id="GO:0008081">
    <property type="term" value="F:phosphoric diester hydrolase activity"/>
    <property type="evidence" value="ECO:0007669"/>
    <property type="project" value="InterPro"/>
</dbReference>
<reference evidence="2 3" key="1">
    <citation type="submission" date="2019-07" db="EMBL/GenBank/DDBJ databases">
        <authorList>
            <person name="Huq M.A."/>
        </authorList>
    </citation>
    <scope>NUCLEOTIDE SEQUENCE [LARGE SCALE GENOMIC DNA]</scope>
    <source>
        <strain evidence="2 3">MAH-19</strain>
    </source>
</reference>
<accession>A0A556MFI1</accession>
<dbReference type="Gene3D" id="3.20.20.190">
    <property type="entry name" value="Phosphatidylinositol (PI) phosphodiesterase"/>
    <property type="match status" value="1"/>
</dbReference>
<evidence type="ECO:0000256" key="1">
    <source>
        <dbReference type="SAM" id="SignalP"/>
    </source>
</evidence>
<dbReference type="GO" id="GO:0006629">
    <property type="term" value="P:lipid metabolic process"/>
    <property type="evidence" value="ECO:0007669"/>
    <property type="project" value="InterPro"/>
</dbReference>
<sequence length="269" mass="30710">MKTRFQLLLAALFLLTGANVFAQAKYMHSHNDYANNTPFYKAFYNGFNSIEADIFLVNGTLLVSHSDKYLEPERTLKGMYLDPILYALRRDTTRRLCLLIDVKDDHVKTLPALVKALDHLKPLLLSKDNPQGRLKILISGNRPVPANYKNYPSILWFDDDLIYPHTQAEWDRVGQVSLDFEKWSKWKGTGTIPDADKQHLQKTVDSVHTNTGKLVRFWGAPDNMESWNTQIDFGADIIGTDRIEQLAGYLTKKAMTQPVTTSIPNKLLK</sequence>
<dbReference type="EMBL" id="VLPK01000004">
    <property type="protein sequence ID" value="TSJ38667.1"/>
    <property type="molecule type" value="Genomic_DNA"/>
</dbReference>
<evidence type="ECO:0000313" key="2">
    <source>
        <dbReference type="EMBL" id="TSJ38667.1"/>
    </source>
</evidence>
<dbReference type="Proteomes" id="UP000318733">
    <property type="component" value="Unassembled WGS sequence"/>
</dbReference>
<comment type="caution">
    <text evidence="2">The sequence shown here is derived from an EMBL/GenBank/DDBJ whole genome shotgun (WGS) entry which is preliminary data.</text>
</comment>
<protein>
    <submittedName>
        <fullName evidence="2">Alkaline phosphatase</fullName>
    </submittedName>
</protein>
<keyword evidence="3" id="KW-1185">Reference proteome</keyword>
<dbReference type="RefSeq" id="WP_144249948.1">
    <property type="nucleotide sequence ID" value="NZ_VLPK01000004.1"/>
</dbReference>
<dbReference type="AlphaFoldDB" id="A0A556MFI1"/>
<dbReference type="SUPFAM" id="SSF51695">
    <property type="entry name" value="PLC-like phosphodiesterases"/>
    <property type="match status" value="1"/>
</dbReference>
<name>A0A556MFI1_9SPHI</name>
<proteinExistence type="predicted"/>
<keyword evidence="1" id="KW-0732">Signal</keyword>